<dbReference type="Proteomes" id="UP000325030">
    <property type="component" value="Chromosome"/>
</dbReference>
<dbReference type="STRING" id="1294262.GCA_001316085_00140"/>
<organism evidence="3 5">
    <name type="scientific">Sulfuracidifex tepidarius</name>
    <dbReference type="NCBI Taxonomy" id="1294262"/>
    <lineage>
        <taxon>Archaea</taxon>
        <taxon>Thermoproteota</taxon>
        <taxon>Thermoprotei</taxon>
        <taxon>Sulfolobales</taxon>
        <taxon>Sulfolobaceae</taxon>
        <taxon>Sulfuracidifex</taxon>
    </lineage>
</organism>
<reference evidence="5" key="1">
    <citation type="submission" date="2018-09" db="EMBL/GenBank/DDBJ databases">
        <title>Complete Genome Sequencing of Sulfolobus sp. JCM 16834.</title>
        <authorList>
            <person name="Kato S."/>
            <person name="Itoh T."/>
            <person name="Ohkuma M."/>
        </authorList>
    </citation>
    <scope>NUCLEOTIDE SEQUENCE [LARGE SCALE GENOMIC DNA]</scope>
    <source>
        <strain evidence="5">IC-007</strain>
    </source>
</reference>
<name>A0A510E4E5_9CREN</name>
<dbReference type="EMBL" id="AP018929">
    <property type="protein sequence ID" value="BBG24539.1"/>
    <property type="molecule type" value="Genomic_DNA"/>
</dbReference>
<accession>A0A510DWG7</accession>
<evidence type="ECO:0000313" key="5">
    <source>
        <dbReference type="Proteomes" id="UP000325030"/>
    </source>
</evidence>
<evidence type="ECO:0008006" key="6">
    <source>
        <dbReference type="Google" id="ProtNLM"/>
    </source>
</evidence>
<accession>A0A510E4E5</accession>
<dbReference type="Proteomes" id="UP000322983">
    <property type="component" value="Chromosome"/>
</dbReference>
<dbReference type="EMBL" id="AP018930">
    <property type="protein sequence ID" value="BBG27327.1"/>
    <property type="molecule type" value="Genomic_DNA"/>
</dbReference>
<protein>
    <recommendedName>
        <fullName evidence="6">CopG family transcriptional regulator</fullName>
    </recommendedName>
</protein>
<evidence type="ECO:0000313" key="3">
    <source>
        <dbReference type="EMBL" id="BBG27327.1"/>
    </source>
</evidence>
<dbReference type="AlphaFoldDB" id="A0A510E4E5"/>
<feature type="compositionally biased region" description="Basic and acidic residues" evidence="1">
    <location>
        <begin position="90"/>
        <end position="101"/>
    </location>
</feature>
<dbReference type="KEGG" id="step:IC006_1864"/>
<sequence>MKTLILKLSDDEYKRLEDEARKEGYVLLSDYVKHVLFSPSSADLPNSQKIERHIQDMINPFTQQIDEVKRKVADIIERVDQMEDLLKSQDKEKVVEKPAEKDEQDGNQAGFSQQQVKKKTVIDFLQERKVLYESEMKVRDPDAVFSKIRSADLAVIISTTKGRIAIEKNFLQLFTKKIAEIRAKDVDEASSKLSDNERKLFKTLVSVGLIYYDNEKSSWIMVTAKT</sequence>
<dbReference type="RefSeq" id="WP_054844855.1">
    <property type="nucleotide sequence ID" value="NZ_AP018929.1"/>
</dbReference>
<gene>
    <name evidence="2" type="ORF">IC006_1864</name>
    <name evidence="3" type="ORF">IC007_1872</name>
</gene>
<keyword evidence="4" id="KW-1185">Reference proteome</keyword>
<feature type="region of interest" description="Disordered" evidence="1">
    <location>
        <begin position="90"/>
        <end position="114"/>
    </location>
</feature>
<dbReference type="OrthoDB" id="42408at2157"/>
<reference evidence="3 4" key="2">
    <citation type="journal article" date="2020" name="Int. J. Syst. Evol. Microbiol.">
        <title>Sulfuracidifex tepidarius gen. nov., sp. nov. and transfer of Sulfolobus metallicus Huber and Stetter 1992 to the genus Sulfuracidifex as Sulfuracidifex metallicus comb. nov.</title>
        <authorList>
            <person name="Itoh T."/>
            <person name="Miura T."/>
            <person name="Sakai H.D."/>
            <person name="Kato S."/>
            <person name="Ohkuma M."/>
            <person name="Takashina T."/>
        </authorList>
    </citation>
    <scope>NUCLEOTIDE SEQUENCE</scope>
    <source>
        <strain evidence="2 4">IC-006</strain>
        <strain evidence="3">IC-007</strain>
    </source>
</reference>
<evidence type="ECO:0000313" key="2">
    <source>
        <dbReference type="EMBL" id="BBG24539.1"/>
    </source>
</evidence>
<dbReference type="GeneID" id="41718207"/>
<evidence type="ECO:0000313" key="4">
    <source>
        <dbReference type="Proteomes" id="UP000322983"/>
    </source>
</evidence>
<evidence type="ECO:0000256" key="1">
    <source>
        <dbReference type="SAM" id="MobiDB-lite"/>
    </source>
</evidence>
<proteinExistence type="predicted"/>